<sequence length="532" mass="58250">MTLHARGLALTTGMLALMAPAAQASIITDFLDRIGGCRKPLSQSFSYEVSPYTPKPYGKALADWTDQDVADFRAYFLVCQTRRPDWQSMGEDNRRDAIRVIDTTLAELRYKVGDARATAAKQRADAAYEAERRRRDDEQRAAEAEATAQRAQAEQAANAEQGHRNDVRQKARQVLTDLLAFTQNELEMLPPRQKLERLDGFIARMQEVGREAGDAPVAKPLLTMLDQTIALRSQIARAQARDMPAARSQAEIGTRSGRDDGAYTDYEWLGQRGIMAMTNPLQREEYRASLARGIDFNVGVSAIEPSASGWLVQLSGRLGAAGTPGQGFFCRVSNGDAASLAVLREIAPPYGIVHVAAPDADEFLMESRPLRIRVVFSPCRITSPSNGTNRRSTAERSELSSAPPAGQANRDETRVETREPVAPSPAGLLCTSRPPRNDAQRAMAHRLRRVWAIPEALRADPSLLLTFSVTLNFDAELTAPPQLVRSQSQAATPGQMQAAVEAARQAIQQQAPYTELGSYAGGMMQVDLTPCD</sequence>
<feature type="compositionally biased region" description="Low complexity" evidence="1">
    <location>
        <begin position="144"/>
        <end position="160"/>
    </location>
</feature>
<evidence type="ECO:0000256" key="1">
    <source>
        <dbReference type="SAM" id="MobiDB-lite"/>
    </source>
</evidence>
<feature type="chain" id="PRO_5022658751" evidence="2">
    <location>
        <begin position="25"/>
        <end position="532"/>
    </location>
</feature>
<name>A0A5C4L5P6_9HYPH</name>
<dbReference type="EMBL" id="VDDA01000051">
    <property type="protein sequence ID" value="TNC06265.1"/>
    <property type="molecule type" value="Genomic_DNA"/>
</dbReference>
<evidence type="ECO:0000256" key="2">
    <source>
        <dbReference type="SAM" id="SignalP"/>
    </source>
</evidence>
<accession>A0A5C4L5P6</accession>
<feature type="region of interest" description="Disordered" evidence="1">
    <location>
        <begin position="383"/>
        <end position="435"/>
    </location>
</feature>
<dbReference type="RefSeq" id="WP_139040577.1">
    <property type="nucleotide sequence ID" value="NZ_VDDA01000051.1"/>
</dbReference>
<dbReference type="OrthoDB" id="8014423at2"/>
<organism evidence="3 4">
    <name type="scientific">Methylobacterium terricola</name>
    <dbReference type="NCBI Taxonomy" id="2583531"/>
    <lineage>
        <taxon>Bacteria</taxon>
        <taxon>Pseudomonadati</taxon>
        <taxon>Pseudomonadota</taxon>
        <taxon>Alphaproteobacteria</taxon>
        <taxon>Hyphomicrobiales</taxon>
        <taxon>Methylobacteriaceae</taxon>
        <taxon>Methylobacterium</taxon>
    </lineage>
</organism>
<proteinExistence type="predicted"/>
<dbReference type="Proteomes" id="UP000305267">
    <property type="component" value="Unassembled WGS sequence"/>
</dbReference>
<feature type="signal peptide" evidence="2">
    <location>
        <begin position="1"/>
        <end position="24"/>
    </location>
</feature>
<protein>
    <submittedName>
        <fullName evidence="3">Uncharacterized protein</fullName>
    </submittedName>
</protein>
<gene>
    <name evidence="3" type="ORF">FF100_34785</name>
</gene>
<dbReference type="AlphaFoldDB" id="A0A5C4L5P6"/>
<keyword evidence="4" id="KW-1185">Reference proteome</keyword>
<feature type="compositionally biased region" description="Basic and acidic residues" evidence="1">
    <location>
        <begin position="409"/>
        <end position="419"/>
    </location>
</feature>
<feature type="compositionally biased region" description="Basic and acidic residues" evidence="1">
    <location>
        <begin position="126"/>
        <end position="143"/>
    </location>
</feature>
<evidence type="ECO:0000313" key="3">
    <source>
        <dbReference type="EMBL" id="TNC06265.1"/>
    </source>
</evidence>
<feature type="region of interest" description="Disordered" evidence="1">
    <location>
        <begin position="126"/>
        <end position="167"/>
    </location>
</feature>
<reference evidence="3 4" key="1">
    <citation type="submission" date="2019-06" db="EMBL/GenBank/DDBJ databases">
        <title>Genome of Methylobacterium sp. 17Sr1-39.</title>
        <authorList>
            <person name="Seo T."/>
        </authorList>
    </citation>
    <scope>NUCLEOTIDE SEQUENCE [LARGE SCALE GENOMIC DNA]</scope>
    <source>
        <strain evidence="3 4">17Sr1-39</strain>
    </source>
</reference>
<keyword evidence="2" id="KW-0732">Signal</keyword>
<comment type="caution">
    <text evidence="3">The sequence shown here is derived from an EMBL/GenBank/DDBJ whole genome shotgun (WGS) entry which is preliminary data.</text>
</comment>
<evidence type="ECO:0000313" key="4">
    <source>
        <dbReference type="Proteomes" id="UP000305267"/>
    </source>
</evidence>